<dbReference type="PANTHER" id="PTHR46480:SF1">
    <property type="entry name" value="VOLTAGE-GATED HYDROGEN CHANNEL 1"/>
    <property type="match status" value="1"/>
</dbReference>
<evidence type="ECO:0000256" key="2">
    <source>
        <dbReference type="ARBA" id="ARBA00022448"/>
    </source>
</evidence>
<dbReference type="InterPro" id="IPR031846">
    <property type="entry name" value="Hvcn1"/>
</dbReference>
<keyword evidence="3" id="KW-1003">Cell membrane</keyword>
<protein>
    <submittedName>
        <fullName evidence="14">Uncharacterized protein LOC111087200 isoform X1</fullName>
    </submittedName>
</protein>
<organism evidence="13 14">
    <name type="scientific">Limulus polyphemus</name>
    <name type="common">Atlantic horseshoe crab</name>
    <dbReference type="NCBI Taxonomy" id="6850"/>
    <lineage>
        <taxon>Eukaryota</taxon>
        <taxon>Metazoa</taxon>
        <taxon>Ecdysozoa</taxon>
        <taxon>Arthropoda</taxon>
        <taxon>Chelicerata</taxon>
        <taxon>Merostomata</taxon>
        <taxon>Xiphosura</taxon>
        <taxon>Limulidae</taxon>
        <taxon>Limulus</taxon>
    </lineage>
</organism>
<evidence type="ECO:0000256" key="4">
    <source>
        <dbReference type="ARBA" id="ARBA00022692"/>
    </source>
</evidence>
<evidence type="ECO:0000313" key="13">
    <source>
        <dbReference type="Proteomes" id="UP000694941"/>
    </source>
</evidence>
<feature type="coiled-coil region" evidence="10">
    <location>
        <begin position="208"/>
        <end position="249"/>
    </location>
</feature>
<keyword evidence="2" id="KW-0813">Transport</keyword>
<evidence type="ECO:0000256" key="6">
    <source>
        <dbReference type="ARBA" id="ARBA00022989"/>
    </source>
</evidence>
<keyword evidence="9" id="KW-0407">Ion channel</keyword>
<sequence>MRNFSMFFNSKEELMRNSEPLVWSLTGDESLDDDDSTRLCERIWVSVNGKVFNAVIVTMVFVEGLVVFSELLIDFEIVQDPHWKTIRNCSANVPALIFPSSEAVSPNLRNTKDVLSYISIVILIIFVFEIGCRLAVGRAKYLIQGIEICDAAVVLVAFGLDIAFLTTPSKKGAGKEAAVLIILLRLWRIKRVLQSVIDKTRVEMGHFLSICEREKAQAEQKVDILILKVEDLEHEVAYLKEKLKKSEKESLCAKRQRKKEGYSGIQQKHPKITVGVETSPARHPCTGTQTARAICEGFILDEKATKRKVMDITTFAEITATRIIAKALCVASPDSGQYVRFLATKDAVGISGTTLCRRIDGSFESGYGSNTSGMTLDKTTNCIPSVGIRRTVKCPESSPESGYGSSSSARNTVATSVSPLDIEMETTSVSTGSTKQTDTVFLFPDSANQCRKAERGVEMDILEELSEIERIKQVEFDPNKQDEDIPMTSL</sequence>
<feature type="transmembrane region" description="Helical" evidence="12">
    <location>
        <begin position="148"/>
        <end position="166"/>
    </location>
</feature>
<evidence type="ECO:0000256" key="8">
    <source>
        <dbReference type="ARBA" id="ARBA00023136"/>
    </source>
</evidence>
<proteinExistence type="predicted"/>
<evidence type="ECO:0000256" key="12">
    <source>
        <dbReference type="SAM" id="Phobius"/>
    </source>
</evidence>
<dbReference type="GeneID" id="111087200"/>
<dbReference type="Proteomes" id="UP000694941">
    <property type="component" value="Unplaced"/>
</dbReference>
<name>A0ABM1SYQ1_LIMPO</name>
<feature type="region of interest" description="Disordered" evidence="11">
    <location>
        <begin position="393"/>
        <end position="412"/>
    </location>
</feature>
<evidence type="ECO:0000256" key="5">
    <source>
        <dbReference type="ARBA" id="ARBA00022882"/>
    </source>
</evidence>
<keyword evidence="5" id="KW-0851">Voltage-gated channel</keyword>
<comment type="subcellular location">
    <subcellularLocation>
        <location evidence="1">Cell membrane</location>
        <topology evidence="1">Multi-pass membrane protein</topology>
    </subcellularLocation>
</comment>
<evidence type="ECO:0000256" key="1">
    <source>
        <dbReference type="ARBA" id="ARBA00004651"/>
    </source>
</evidence>
<accession>A0ABM1SYQ1</accession>
<keyword evidence="8 12" id="KW-0472">Membrane</keyword>
<evidence type="ECO:0000256" key="11">
    <source>
        <dbReference type="SAM" id="MobiDB-lite"/>
    </source>
</evidence>
<gene>
    <name evidence="14" type="primary">LOC111087200</name>
</gene>
<feature type="transmembrane region" description="Helical" evidence="12">
    <location>
        <begin position="51"/>
        <end position="73"/>
    </location>
</feature>
<dbReference type="PANTHER" id="PTHR46480">
    <property type="entry name" value="F20B24.22"/>
    <property type="match status" value="1"/>
</dbReference>
<keyword evidence="10" id="KW-0175">Coiled coil</keyword>
<reference evidence="14" key="1">
    <citation type="submission" date="2025-08" db="UniProtKB">
        <authorList>
            <consortium name="RefSeq"/>
        </authorList>
    </citation>
    <scope>IDENTIFICATION</scope>
    <source>
        <tissue evidence="14">Muscle</tissue>
    </source>
</reference>
<evidence type="ECO:0000313" key="14">
    <source>
        <dbReference type="RefSeq" id="XP_022248757.1"/>
    </source>
</evidence>
<dbReference type="InterPro" id="IPR027359">
    <property type="entry name" value="Volt_channel_dom_sf"/>
</dbReference>
<keyword evidence="13" id="KW-1185">Reference proteome</keyword>
<keyword evidence="7" id="KW-0406">Ion transport</keyword>
<evidence type="ECO:0000256" key="7">
    <source>
        <dbReference type="ARBA" id="ARBA00023065"/>
    </source>
</evidence>
<dbReference type="Gene3D" id="1.20.120.350">
    <property type="entry name" value="Voltage-gated potassium channels. Chain C"/>
    <property type="match status" value="1"/>
</dbReference>
<feature type="transmembrane region" description="Helical" evidence="12">
    <location>
        <begin position="114"/>
        <end position="136"/>
    </location>
</feature>
<feature type="compositionally biased region" description="Low complexity" evidence="11">
    <location>
        <begin position="395"/>
        <end position="408"/>
    </location>
</feature>
<evidence type="ECO:0000256" key="9">
    <source>
        <dbReference type="ARBA" id="ARBA00023303"/>
    </source>
</evidence>
<keyword evidence="4 12" id="KW-0812">Transmembrane</keyword>
<evidence type="ECO:0000256" key="3">
    <source>
        <dbReference type="ARBA" id="ARBA00022475"/>
    </source>
</evidence>
<evidence type="ECO:0000256" key="10">
    <source>
        <dbReference type="SAM" id="Coils"/>
    </source>
</evidence>
<dbReference type="RefSeq" id="XP_022248757.1">
    <property type="nucleotide sequence ID" value="XM_022393049.1"/>
</dbReference>
<keyword evidence="6 12" id="KW-1133">Transmembrane helix</keyword>